<feature type="compositionally biased region" description="Basic and acidic residues" evidence="7">
    <location>
        <begin position="194"/>
        <end position="211"/>
    </location>
</feature>
<dbReference type="InterPro" id="IPR014014">
    <property type="entry name" value="RNA_helicase_DEAD_Q_motif"/>
</dbReference>
<feature type="domain" description="Helicase C-terminal" evidence="9">
    <location>
        <begin position="475"/>
        <end position="653"/>
    </location>
</feature>
<dbReference type="EMBL" id="QXFU01000217">
    <property type="protein sequence ID" value="KAE9039996.1"/>
    <property type="molecule type" value="Genomic_DNA"/>
</dbReference>
<evidence type="ECO:0000256" key="1">
    <source>
        <dbReference type="ARBA" id="ARBA00022741"/>
    </source>
</evidence>
<dbReference type="CDD" id="cd17947">
    <property type="entry name" value="DEADc_DDX27"/>
    <property type="match status" value="1"/>
</dbReference>
<evidence type="ECO:0000313" key="11">
    <source>
        <dbReference type="EMBL" id="KAE9039996.1"/>
    </source>
</evidence>
<evidence type="ECO:0000256" key="2">
    <source>
        <dbReference type="ARBA" id="ARBA00022801"/>
    </source>
</evidence>
<evidence type="ECO:0000259" key="10">
    <source>
        <dbReference type="PROSITE" id="PS51195"/>
    </source>
</evidence>
<evidence type="ECO:0000256" key="3">
    <source>
        <dbReference type="ARBA" id="ARBA00022806"/>
    </source>
</evidence>
<evidence type="ECO:0000256" key="4">
    <source>
        <dbReference type="ARBA" id="ARBA00022840"/>
    </source>
</evidence>
<feature type="compositionally biased region" description="Acidic residues" evidence="7">
    <location>
        <begin position="144"/>
        <end position="193"/>
    </location>
</feature>
<dbReference type="InterPro" id="IPR001650">
    <property type="entry name" value="Helicase_C-like"/>
</dbReference>
<dbReference type="InterPro" id="IPR050079">
    <property type="entry name" value="DEAD_box_RNA_helicase"/>
</dbReference>
<keyword evidence="1" id="KW-0547">Nucleotide-binding</keyword>
<dbReference type="PANTHER" id="PTHR47959:SF14">
    <property type="entry name" value="DEAD-BOX ATP-DEPENDENT RNA HELICASE 28"/>
    <property type="match status" value="1"/>
</dbReference>
<feature type="compositionally biased region" description="Basic and acidic residues" evidence="7">
    <location>
        <begin position="740"/>
        <end position="750"/>
    </location>
</feature>
<protein>
    <submittedName>
        <fullName evidence="11">DEAD-box ATP-dependent RNA helicase 28</fullName>
    </submittedName>
</protein>
<evidence type="ECO:0000256" key="6">
    <source>
        <dbReference type="SAM" id="Coils"/>
    </source>
</evidence>
<evidence type="ECO:0000259" key="9">
    <source>
        <dbReference type="PROSITE" id="PS51194"/>
    </source>
</evidence>
<dbReference type="GO" id="GO:0005524">
    <property type="term" value="F:ATP binding"/>
    <property type="evidence" value="ECO:0007669"/>
    <property type="project" value="UniProtKB-KW"/>
</dbReference>
<dbReference type="SUPFAM" id="SSF52540">
    <property type="entry name" value="P-loop containing nucleoside triphosphate hydrolases"/>
    <property type="match status" value="2"/>
</dbReference>
<dbReference type="InterPro" id="IPR027417">
    <property type="entry name" value="P-loop_NTPase"/>
</dbReference>
<keyword evidence="4" id="KW-0067">ATP-binding</keyword>
<keyword evidence="6" id="KW-0175">Coiled coil</keyword>
<feature type="domain" description="DEAD-box RNA helicase Q" evidence="10">
    <location>
        <begin position="244"/>
        <end position="272"/>
    </location>
</feature>
<evidence type="ECO:0000256" key="7">
    <source>
        <dbReference type="SAM" id="MobiDB-lite"/>
    </source>
</evidence>
<dbReference type="PROSITE" id="PS51192">
    <property type="entry name" value="HELICASE_ATP_BIND_1"/>
    <property type="match status" value="1"/>
</dbReference>
<dbReference type="Pfam" id="PF00271">
    <property type="entry name" value="Helicase_C"/>
    <property type="match status" value="1"/>
</dbReference>
<keyword evidence="2" id="KW-0378">Hydrolase</keyword>
<dbReference type="GO" id="GO:0016787">
    <property type="term" value="F:hydrolase activity"/>
    <property type="evidence" value="ECO:0007669"/>
    <property type="project" value="UniProtKB-KW"/>
</dbReference>
<keyword evidence="3 11" id="KW-0347">Helicase</keyword>
<dbReference type="PROSITE" id="PS51194">
    <property type="entry name" value="HELICASE_CTER"/>
    <property type="match status" value="1"/>
</dbReference>
<dbReference type="AlphaFoldDB" id="A0A6A3NEH7"/>
<comment type="caution">
    <text evidence="11">The sequence shown here is derived from an EMBL/GenBank/DDBJ whole genome shotgun (WGS) entry which is preliminary data.</text>
</comment>
<feature type="domain" description="Helicase ATP-binding" evidence="8">
    <location>
        <begin position="275"/>
        <end position="449"/>
    </location>
</feature>
<evidence type="ECO:0000256" key="5">
    <source>
        <dbReference type="PROSITE-ProRule" id="PRU00552"/>
    </source>
</evidence>
<dbReference type="PANTHER" id="PTHR47959">
    <property type="entry name" value="ATP-DEPENDENT RNA HELICASE RHLE-RELATED"/>
    <property type="match status" value="1"/>
</dbReference>
<dbReference type="OrthoDB" id="10259843at2759"/>
<dbReference type="InterPro" id="IPR011545">
    <property type="entry name" value="DEAD/DEAH_box_helicase_dom"/>
</dbReference>
<dbReference type="PROSITE" id="PS00039">
    <property type="entry name" value="DEAD_ATP_HELICASE"/>
    <property type="match status" value="1"/>
</dbReference>
<feature type="compositionally biased region" description="Basic residues" evidence="7">
    <location>
        <begin position="790"/>
        <end position="802"/>
    </location>
</feature>
<dbReference type="PROSITE" id="PS51195">
    <property type="entry name" value="Q_MOTIF"/>
    <property type="match status" value="1"/>
</dbReference>
<feature type="compositionally biased region" description="Basic and acidic residues" evidence="7">
    <location>
        <begin position="770"/>
        <end position="789"/>
    </location>
</feature>
<dbReference type="InterPro" id="IPR014001">
    <property type="entry name" value="Helicase_ATP-bd"/>
</dbReference>
<reference evidence="11 12" key="1">
    <citation type="submission" date="2018-09" db="EMBL/GenBank/DDBJ databases">
        <title>Genomic investigation of the strawberry pathogen Phytophthora fragariae indicates pathogenicity is determined by transcriptional variation in three key races.</title>
        <authorList>
            <person name="Adams T.M."/>
            <person name="Armitage A.D."/>
            <person name="Sobczyk M.K."/>
            <person name="Bates H.J."/>
            <person name="Dunwell J.M."/>
            <person name="Nellist C.F."/>
            <person name="Harrison R.J."/>
        </authorList>
    </citation>
    <scope>NUCLEOTIDE SEQUENCE [LARGE SCALE GENOMIC DNA]</scope>
    <source>
        <strain evidence="11 12">SCRP324</strain>
    </source>
</reference>
<feature type="compositionally biased region" description="Basic and acidic residues" evidence="7">
    <location>
        <begin position="838"/>
        <end position="847"/>
    </location>
</feature>
<name>A0A6A3NEH7_9STRA</name>
<dbReference type="InterPro" id="IPR000629">
    <property type="entry name" value="RNA-helicase_DEAD-box_CS"/>
</dbReference>
<dbReference type="GO" id="GO:0003676">
    <property type="term" value="F:nucleic acid binding"/>
    <property type="evidence" value="ECO:0007669"/>
    <property type="project" value="InterPro"/>
</dbReference>
<dbReference type="Gene3D" id="3.40.50.300">
    <property type="entry name" value="P-loop containing nucleotide triphosphate hydrolases"/>
    <property type="match status" value="2"/>
</dbReference>
<evidence type="ECO:0000313" key="12">
    <source>
        <dbReference type="Proteomes" id="UP000435112"/>
    </source>
</evidence>
<feature type="compositionally biased region" description="Acidic residues" evidence="7">
    <location>
        <begin position="8"/>
        <end position="37"/>
    </location>
</feature>
<feature type="region of interest" description="Disordered" evidence="7">
    <location>
        <begin position="1"/>
        <end position="211"/>
    </location>
</feature>
<dbReference type="SMART" id="SM00490">
    <property type="entry name" value="HELICc"/>
    <property type="match status" value="1"/>
</dbReference>
<feature type="coiled-coil region" evidence="6">
    <location>
        <begin position="622"/>
        <end position="709"/>
    </location>
</feature>
<accession>A0A6A3NEH7</accession>
<sequence length="867" mass="98928">MGKTQMQQEDDDLVMTIASDDELSNVEDSSDSEDEQDAELKGALLSRQQQQKEAQQQKKESEIAEDFEFDDGGAFHTAAGSSWDFTAAISRIDKMESGIPTATKRTSIQAKIEKRRQEKAAEKQEKKEAKKAKKEMEQEKEKDSEEDEEENSGSEEEKEGSSDSESEDEKEEKEESSDDEKEEQDVEEDDVVVEEERLQTALKDSKKDQQSREELVDALEKKKAAEFFEADPFAAQEFAKTKFETFADLKLSRPIMRAISHIGFEKPTPIQQRAIPIALTGKDICASAQTGSGKTAAFLLPILERLQFRSRRVQSTRVMIICPVRELATQCQSMFEQLARFTDITISLAVGGLPLKAQEAELRNRPDVVVCTPGRMIDHLRNSKSVHMDDLEILVLDEADRLLELGFTEEVLELVRMCPVQRQTMLFSATMTSKVDQLIDLSMKRPVRISTDPLFDMAKHLVQEFVRIRPNREDDREAILLALCTRTFRTNTIVFMETKSHAHRMMIIFGLAGIKAAELHGNLMQRERLEALQKFRDGTVDILLCTDIAARGIDVRGVHAVINYEMPKDITTYVHRVGRTARAGRNGRAVTLTSEARRLVMKQVSRHCKGFVKSRAVPDPVIAQWNARIESMREDVKMVMHEETLEKRMREAEKEATRATNMLKHRDEINSRPARTWFMSEKEKKNVNERAEEERRAALEAAKEEAEAADTVSRAKKLKLMSHKKRRLFEIREREERMLADSARDEDGQKGKKTVFTSLHVAGAAKRAKKEQQDKSRSREEESISEMHERKRLKREKARAARSSHGSGAFDVDMTRDGAPGPKPRKERDANAGNNPFEFKEKITDYKKHAKKGSGSFKSKAKYKRRK</sequence>
<dbReference type="GO" id="GO:0005829">
    <property type="term" value="C:cytosol"/>
    <property type="evidence" value="ECO:0007669"/>
    <property type="project" value="TreeGrafter"/>
</dbReference>
<organism evidence="11 12">
    <name type="scientific">Phytophthora rubi</name>
    <dbReference type="NCBI Taxonomy" id="129364"/>
    <lineage>
        <taxon>Eukaryota</taxon>
        <taxon>Sar</taxon>
        <taxon>Stramenopiles</taxon>
        <taxon>Oomycota</taxon>
        <taxon>Peronosporomycetes</taxon>
        <taxon>Peronosporales</taxon>
        <taxon>Peronosporaceae</taxon>
        <taxon>Phytophthora</taxon>
    </lineage>
</organism>
<dbReference type="Proteomes" id="UP000435112">
    <property type="component" value="Unassembled WGS sequence"/>
</dbReference>
<gene>
    <name evidence="11" type="ORF">PR002_g5176</name>
</gene>
<dbReference type="Pfam" id="PF00270">
    <property type="entry name" value="DEAD"/>
    <property type="match status" value="1"/>
</dbReference>
<proteinExistence type="predicted"/>
<feature type="region of interest" description="Disordered" evidence="7">
    <location>
        <begin position="740"/>
        <end position="867"/>
    </location>
</feature>
<dbReference type="GO" id="GO:0003724">
    <property type="term" value="F:RNA helicase activity"/>
    <property type="evidence" value="ECO:0007669"/>
    <property type="project" value="InterPro"/>
</dbReference>
<feature type="compositionally biased region" description="Basic and acidic residues" evidence="7">
    <location>
        <begin position="111"/>
        <end position="143"/>
    </location>
</feature>
<dbReference type="SMART" id="SM00487">
    <property type="entry name" value="DEXDc"/>
    <property type="match status" value="1"/>
</dbReference>
<dbReference type="CDD" id="cd18787">
    <property type="entry name" value="SF2_C_DEAD"/>
    <property type="match status" value="1"/>
</dbReference>
<evidence type="ECO:0000259" key="8">
    <source>
        <dbReference type="PROSITE" id="PS51192"/>
    </source>
</evidence>
<feature type="short sequence motif" description="Q motif" evidence="5">
    <location>
        <begin position="244"/>
        <end position="272"/>
    </location>
</feature>